<feature type="region of interest" description="Disordered" evidence="1">
    <location>
        <begin position="185"/>
        <end position="215"/>
    </location>
</feature>
<gene>
    <name evidence="3" type="ORF">H4R18_000357</name>
</gene>
<protein>
    <submittedName>
        <fullName evidence="3">Uncharacterized protein</fullName>
    </submittedName>
</protein>
<dbReference type="Proteomes" id="UP001140217">
    <property type="component" value="Unassembled WGS sequence"/>
</dbReference>
<proteinExistence type="predicted"/>
<dbReference type="OrthoDB" id="4062651at2759"/>
<organism evidence="3 4">
    <name type="scientific">Coemansia javaensis</name>
    <dbReference type="NCBI Taxonomy" id="2761396"/>
    <lineage>
        <taxon>Eukaryota</taxon>
        <taxon>Fungi</taxon>
        <taxon>Fungi incertae sedis</taxon>
        <taxon>Zoopagomycota</taxon>
        <taxon>Kickxellomycotina</taxon>
        <taxon>Kickxellomycetes</taxon>
        <taxon>Kickxellales</taxon>
        <taxon>Kickxellaceae</taxon>
        <taxon>Coemansia</taxon>
    </lineage>
</organism>
<name>A0A9W8LKN4_9FUNG</name>
<feature type="compositionally biased region" description="Low complexity" evidence="1">
    <location>
        <begin position="187"/>
        <end position="215"/>
    </location>
</feature>
<sequence>MKFAILPIVLAAAVLAQDNSAPDQGDESTYVSETEGSNAGATPVPAVAGSAAPQMAVPTAMPMPAVVPGPSTESLLERLASYFDLSHVTSSIASAPVFMAKVYDPASGKFTMVSSSVMRAGGAYYVPVCPTDAIADAGLTPIVDAASACSYGIQLTPMPSNAASALYRVVRTAFKAIMSAGGSQTTMPMGQMGQSSPMGQMGQSSPMGQMGQSSPMGQMNQVGQMGQMVQAAMPSNNM</sequence>
<feature type="region of interest" description="Disordered" evidence="1">
    <location>
        <begin position="20"/>
        <end position="41"/>
    </location>
</feature>
<comment type="caution">
    <text evidence="3">The sequence shown here is derived from an EMBL/GenBank/DDBJ whole genome shotgun (WGS) entry which is preliminary data.</text>
</comment>
<keyword evidence="2" id="KW-0732">Signal</keyword>
<feature type="chain" id="PRO_5040968146" evidence="2">
    <location>
        <begin position="17"/>
        <end position="238"/>
    </location>
</feature>
<feature type="signal peptide" evidence="2">
    <location>
        <begin position="1"/>
        <end position="16"/>
    </location>
</feature>
<reference evidence="3" key="1">
    <citation type="submission" date="2022-07" db="EMBL/GenBank/DDBJ databases">
        <title>Phylogenomic reconstructions and comparative analyses of Kickxellomycotina fungi.</title>
        <authorList>
            <person name="Reynolds N.K."/>
            <person name="Stajich J.E."/>
            <person name="Barry K."/>
            <person name="Grigoriev I.V."/>
            <person name="Crous P."/>
            <person name="Smith M.E."/>
        </authorList>
    </citation>
    <scope>NUCLEOTIDE SEQUENCE</scope>
    <source>
        <strain evidence="3">NBRC 105414</strain>
    </source>
</reference>
<dbReference type="EMBL" id="JANBUL010000008">
    <property type="protein sequence ID" value="KAJ2785666.1"/>
    <property type="molecule type" value="Genomic_DNA"/>
</dbReference>
<evidence type="ECO:0000313" key="4">
    <source>
        <dbReference type="Proteomes" id="UP001140217"/>
    </source>
</evidence>
<evidence type="ECO:0000256" key="1">
    <source>
        <dbReference type="SAM" id="MobiDB-lite"/>
    </source>
</evidence>
<evidence type="ECO:0000256" key="2">
    <source>
        <dbReference type="SAM" id="SignalP"/>
    </source>
</evidence>
<feature type="compositionally biased region" description="Polar residues" evidence="1">
    <location>
        <begin position="20"/>
        <end position="40"/>
    </location>
</feature>
<keyword evidence="4" id="KW-1185">Reference proteome</keyword>
<dbReference type="AlphaFoldDB" id="A0A9W8LKN4"/>
<accession>A0A9W8LKN4</accession>
<evidence type="ECO:0000313" key="3">
    <source>
        <dbReference type="EMBL" id="KAJ2785666.1"/>
    </source>
</evidence>